<evidence type="ECO:0000256" key="2">
    <source>
        <dbReference type="ARBA" id="ARBA00022729"/>
    </source>
</evidence>
<comment type="caution">
    <text evidence="3">The sequence shown here is derived from an EMBL/GenBank/DDBJ whole genome shotgun (WGS) entry which is preliminary data.</text>
</comment>
<dbReference type="Pfam" id="PF13531">
    <property type="entry name" value="SBP_bac_11"/>
    <property type="match status" value="1"/>
</dbReference>
<evidence type="ECO:0000313" key="4">
    <source>
        <dbReference type="Proteomes" id="UP001141336"/>
    </source>
</evidence>
<proteinExistence type="predicted"/>
<dbReference type="PIRSF" id="PIRSF004846">
    <property type="entry name" value="ModA"/>
    <property type="match status" value="1"/>
</dbReference>
<evidence type="ECO:0000256" key="1">
    <source>
        <dbReference type="ARBA" id="ARBA00022723"/>
    </source>
</evidence>
<dbReference type="Proteomes" id="UP001141336">
    <property type="component" value="Unassembled WGS sequence"/>
</dbReference>
<accession>A0ABT4IM50</accession>
<keyword evidence="4" id="KW-1185">Reference proteome</keyword>
<name>A0ABT4IM50_9EURY</name>
<dbReference type="EMBL" id="JAPTGC010000007">
    <property type="protein sequence ID" value="MCZ0862844.1"/>
    <property type="molecule type" value="Genomic_DNA"/>
</dbReference>
<dbReference type="InterPro" id="IPR005950">
    <property type="entry name" value="ModA"/>
</dbReference>
<sequence>MKLTKTWIFAALLVCVVLTVGMAGCIGTDTPATPTPTATPTATATQTAVATPTPTASEISGEINVFAAASLTGVLGEMGKQFEAENKNIKVNFNFAGSQTLKTQILEGADVDMYISANNKQFTPVVDAGLISEKKILLKNKLAIAVPKANTKQITDLAGMAEKGVVLVIGNKDVPFGQYTRDIINKYQNDSHPGYVDAFMANVKSEVDAVDKIKPLLVLDEADASLVYKSDISKSDKEDITLLEIPDQYNVIADYPYGIIDATKNKAAVEAWEAYMTGPAGTALLTEYGFDPVAATA</sequence>
<gene>
    <name evidence="3" type="primary">modA</name>
    <name evidence="3" type="ORF">O0S09_06205</name>
</gene>
<evidence type="ECO:0000313" key="3">
    <source>
        <dbReference type="EMBL" id="MCZ0862844.1"/>
    </source>
</evidence>
<dbReference type="PROSITE" id="PS51257">
    <property type="entry name" value="PROKAR_LIPOPROTEIN"/>
    <property type="match status" value="1"/>
</dbReference>
<dbReference type="NCBIfam" id="TIGR01256">
    <property type="entry name" value="modA"/>
    <property type="match status" value="1"/>
</dbReference>
<dbReference type="InterPro" id="IPR050682">
    <property type="entry name" value="ModA/WtpA"/>
</dbReference>
<organism evidence="3 4">
    <name type="scientific">Methanocorpusculum vombati</name>
    <dbReference type="NCBI Taxonomy" id="3002864"/>
    <lineage>
        <taxon>Archaea</taxon>
        <taxon>Methanobacteriati</taxon>
        <taxon>Methanobacteriota</taxon>
        <taxon>Stenosarchaea group</taxon>
        <taxon>Methanomicrobia</taxon>
        <taxon>Methanomicrobiales</taxon>
        <taxon>Methanocorpusculaceae</taxon>
        <taxon>Methanocorpusculum</taxon>
    </lineage>
</organism>
<dbReference type="SUPFAM" id="SSF53850">
    <property type="entry name" value="Periplasmic binding protein-like II"/>
    <property type="match status" value="1"/>
</dbReference>
<keyword evidence="1" id="KW-0479">Metal-binding</keyword>
<protein>
    <submittedName>
        <fullName evidence="3">Molybdate ABC transporter substrate-binding protein</fullName>
    </submittedName>
</protein>
<dbReference type="PANTHER" id="PTHR30632:SF0">
    <property type="entry name" value="SULFATE-BINDING PROTEIN"/>
    <property type="match status" value="1"/>
</dbReference>
<keyword evidence="2" id="KW-0732">Signal</keyword>
<reference evidence="3" key="1">
    <citation type="submission" date="2022-12" db="EMBL/GenBank/DDBJ databases">
        <title>Isolation and characterisation of novel Methanocorpusculum spp. from native Australian herbivores indicates the genus is ancestrally host-associated.</title>
        <authorList>
            <person name="Volmer J.G."/>
            <person name="Soo R.M."/>
            <person name="Evans P.N."/>
            <person name="Hoedt E.C."/>
            <person name="Astorga Alsina A.L."/>
            <person name="Woodcroft B.J."/>
            <person name="Tyson G.W."/>
            <person name="Hugenholtz P."/>
            <person name="Morrison M."/>
        </authorList>
    </citation>
    <scope>NUCLEOTIDE SEQUENCE</scope>
    <source>
        <strain evidence="3">CW153</strain>
    </source>
</reference>
<dbReference type="Gene3D" id="3.40.190.10">
    <property type="entry name" value="Periplasmic binding protein-like II"/>
    <property type="match status" value="2"/>
</dbReference>
<dbReference type="PANTHER" id="PTHR30632">
    <property type="entry name" value="MOLYBDATE-BINDING PERIPLASMIC PROTEIN"/>
    <property type="match status" value="1"/>
</dbReference>